<dbReference type="GO" id="GO:0018580">
    <property type="term" value="F:nitronate monooxygenase activity"/>
    <property type="evidence" value="ECO:0007669"/>
    <property type="project" value="InterPro"/>
</dbReference>
<evidence type="ECO:0000313" key="5">
    <source>
        <dbReference type="Proteomes" id="UP001172155"/>
    </source>
</evidence>
<name>A0AA40EU24_9PEZI</name>
<dbReference type="Pfam" id="PF03060">
    <property type="entry name" value="NMO"/>
    <property type="match status" value="1"/>
</dbReference>
<dbReference type="Gene3D" id="3.20.20.70">
    <property type="entry name" value="Aldolase class I"/>
    <property type="match status" value="1"/>
</dbReference>
<evidence type="ECO:0000313" key="4">
    <source>
        <dbReference type="EMBL" id="KAK0745430.1"/>
    </source>
</evidence>
<dbReference type="InterPro" id="IPR013785">
    <property type="entry name" value="Aldolase_TIM"/>
</dbReference>
<organism evidence="4 5">
    <name type="scientific">Schizothecium vesticola</name>
    <dbReference type="NCBI Taxonomy" id="314040"/>
    <lineage>
        <taxon>Eukaryota</taxon>
        <taxon>Fungi</taxon>
        <taxon>Dikarya</taxon>
        <taxon>Ascomycota</taxon>
        <taxon>Pezizomycotina</taxon>
        <taxon>Sordariomycetes</taxon>
        <taxon>Sordariomycetidae</taxon>
        <taxon>Sordariales</taxon>
        <taxon>Schizotheciaceae</taxon>
        <taxon>Schizothecium</taxon>
    </lineage>
</organism>
<protein>
    <recommendedName>
        <fullName evidence="6">Nitronate monooxygenase domain-containing protein</fullName>
    </recommendedName>
</protein>
<reference evidence="4" key="1">
    <citation type="submission" date="2023-06" db="EMBL/GenBank/DDBJ databases">
        <title>Genome-scale phylogeny and comparative genomics of the fungal order Sordariales.</title>
        <authorList>
            <consortium name="Lawrence Berkeley National Laboratory"/>
            <person name="Hensen N."/>
            <person name="Bonometti L."/>
            <person name="Westerberg I."/>
            <person name="Brannstrom I.O."/>
            <person name="Guillou S."/>
            <person name="Cros-Aarteil S."/>
            <person name="Calhoun S."/>
            <person name="Haridas S."/>
            <person name="Kuo A."/>
            <person name="Mondo S."/>
            <person name="Pangilinan J."/>
            <person name="Riley R."/>
            <person name="LaButti K."/>
            <person name="Andreopoulos B."/>
            <person name="Lipzen A."/>
            <person name="Chen C."/>
            <person name="Yanf M."/>
            <person name="Daum C."/>
            <person name="Ng V."/>
            <person name="Clum A."/>
            <person name="Steindorff A."/>
            <person name="Ohm R."/>
            <person name="Martin F."/>
            <person name="Silar P."/>
            <person name="Natvig D."/>
            <person name="Lalanne C."/>
            <person name="Gautier V."/>
            <person name="Ament-velasquez S.L."/>
            <person name="Kruys A."/>
            <person name="Hutchinson M.I."/>
            <person name="Powell A.J."/>
            <person name="Barry K."/>
            <person name="Miller A.N."/>
            <person name="Grigoriev I.V."/>
            <person name="Debuchy R."/>
            <person name="Gladieux P."/>
            <person name="Thoren M.H."/>
            <person name="Johannesson H."/>
        </authorList>
    </citation>
    <scope>NUCLEOTIDE SEQUENCE</scope>
    <source>
        <strain evidence="4">SMH3187-1</strain>
    </source>
</reference>
<keyword evidence="3" id="KW-0560">Oxidoreductase</keyword>
<keyword evidence="2" id="KW-0288">FMN</keyword>
<dbReference type="Proteomes" id="UP001172155">
    <property type="component" value="Unassembled WGS sequence"/>
</dbReference>
<dbReference type="PANTHER" id="PTHR32332">
    <property type="entry name" value="2-NITROPROPANE DIOXYGENASE"/>
    <property type="match status" value="1"/>
</dbReference>
<gene>
    <name evidence="4" type="ORF">B0T18DRAFT_325725</name>
</gene>
<sequence>MSTTPQSLRLRHTLQSTYPWTASPLIISAPMRVLTGPSLAHAVLLAGGLPFIGPGLTPSSTHTDLSAFAALLPTPPSPDALLPVGIAFQLWTSSLPDALSAITAHPPAAAWLFAPRNGQAEVDEWIVAVRATSPRTQIWLQIGTLTEAMDAVVGSSTPPDVVVVQGAEAGGHGRGKDGSGFITLLPEIADALAAAGRGDVPLVAAGGIVDGRGVVGALGVGAAGAAMGTRFLAAREARIARGYQDEVVRARDGGRNTVRTQLWNHLRGTFGWPEAWSPRGVINRSWVEQQEGVGFEELQKRHDEVMKKGDEAWGPEGRTATYAGAGVGLVKKVMGAGDIVEEVRSEAREIITALQGLVEAAPMRD</sequence>
<dbReference type="CDD" id="cd04730">
    <property type="entry name" value="NPD_like"/>
    <property type="match status" value="1"/>
</dbReference>
<dbReference type="InterPro" id="IPR004136">
    <property type="entry name" value="NMO"/>
</dbReference>
<proteinExistence type="predicted"/>
<evidence type="ECO:0000256" key="1">
    <source>
        <dbReference type="ARBA" id="ARBA00022630"/>
    </source>
</evidence>
<dbReference type="EMBL" id="JAUKUD010000004">
    <property type="protein sequence ID" value="KAK0745430.1"/>
    <property type="molecule type" value="Genomic_DNA"/>
</dbReference>
<dbReference type="SUPFAM" id="SSF51412">
    <property type="entry name" value="Inosine monophosphate dehydrogenase (IMPDH)"/>
    <property type="match status" value="1"/>
</dbReference>
<dbReference type="PANTHER" id="PTHR32332:SF34">
    <property type="entry name" value="2-NITROPROPANE DIOXYGENASE FAMILY, PUTATIVE-RELATED"/>
    <property type="match status" value="1"/>
</dbReference>
<accession>A0AA40EU24</accession>
<evidence type="ECO:0008006" key="6">
    <source>
        <dbReference type="Google" id="ProtNLM"/>
    </source>
</evidence>
<comment type="caution">
    <text evidence="4">The sequence shown here is derived from an EMBL/GenBank/DDBJ whole genome shotgun (WGS) entry which is preliminary data.</text>
</comment>
<dbReference type="AlphaFoldDB" id="A0AA40EU24"/>
<keyword evidence="5" id="KW-1185">Reference proteome</keyword>
<evidence type="ECO:0000256" key="3">
    <source>
        <dbReference type="ARBA" id="ARBA00023002"/>
    </source>
</evidence>
<keyword evidence="1" id="KW-0285">Flavoprotein</keyword>
<evidence type="ECO:0000256" key="2">
    <source>
        <dbReference type="ARBA" id="ARBA00022643"/>
    </source>
</evidence>